<evidence type="ECO:0000259" key="2">
    <source>
        <dbReference type="PROSITE" id="PS50125"/>
    </source>
</evidence>
<feature type="transmembrane region" description="Helical" evidence="1">
    <location>
        <begin position="138"/>
        <end position="160"/>
    </location>
</feature>
<feature type="transmembrane region" description="Helical" evidence="1">
    <location>
        <begin position="190"/>
        <end position="209"/>
    </location>
</feature>
<proteinExistence type="predicted"/>
<dbReference type="InterPro" id="IPR050697">
    <property type="entry name" value="Adenylyl/Guanylyl_Cyclase_3/4"/>
</dbReference>
<dbReference type="RefSeq" id="WP_248157752.1">
    <property type="nucleotide sequence ID" value="NZ_JALNMJ010000019.1"/>
</dbReference>
<evidence type="ECO:0000313" key="3">
    <source>
        <dbReference type="EMBL" id="MCK7614911.1"/>
    </source>
</evidence>
<feature type="transmembrane region" description="Helical" evidence="1">
    <location>
        <begin position="53"/>
        <end position="72"/>
    </location>
</feature>
<keyword evidence="1" id="KW-1133">Transmembrane helix</keyword>
<reference evidence="3" key="1">
    <citation type="submission" date="2022-04" db="EMBL/GenBank/DDBJ databases">
        <title>Roseibium sp. CAU 1639 isolated from mud.</title>
        <authorList>
            <person name="Kim W."/>
        </authorList>
    </citation>
    <scope>NUCLEOTIDE SEQUENCE</scope>
    <source>
        <strain evidence="3">CAU 1639</strain>
    </source>
</reference>
<dbReference type="Pfam" id="PF00211">
    <property type="entry name" value="Guanylate_cyc"/>
    <property type="match status" value="1"/>
</dbReference>
<sequence>MKLSETELGDLDTLKALRAEELAAQKTAMTGRTIALVVIAALVTLLSPWPAPLFTYGLLAVFVWLGWCAWFVARSEWGRPWHQYLFVTADFALLTVTLLYPNPLTPFDYPPQFALRFGPFIYFFVLLAGLAYVYQPRLVLWGGISGSISWAIGIACLMALPDTVAAPSGETDFQTLFAAIANPTYVDAGVALQEIAVFLIAAGLLALAVRRSRTIALRQAVLAREKENLGRYFPKKTAQMLAERTDPFSSPSEHEAAVLFADLVAFTSWSEKHSPKETIKLLREVHGLLAEVVFRHDGTLDKFIGDGLMATFGTPEPSNADASNAVAAMIEMIEVFERWKQTGGPEEGRHLRLAVGVHYGPVVVGNIGSRRRLEFAVLGDTVNVASRLEGATRDIGCSCLASASLIAAAEAENRPDVAALRARLTHRGPIKLRGHSREIDVYQL</sequence>
<dbReference type="Proteomes" id="UP001431221">
    <property type="component" value="Unassembled WGS sequence"/>
</dbReference>
<dbReference type="PROSITE" id="PS50125">
    <property type="entry name" value="GUANYLATE_CYCLASE_2"/>
    <property type="match status" value="1"/>
</dbReference>
<dbReference type="SMART" id="SM00044">
    <property type="entry name" value="CYCc"/>
    <property type="match status" value="1"/>
</dbReference>
<evidence type="ECO:0000256" key="1">
    <source>
        <dbReference type="SAM" id="Phobius"/>
    </source>
</evidence>
<organism evidence="3 4">
    <name type="scientific">Roseibium sediminicola</name>
    <dbReference type="NCBI Taxonomy" id="2933272"/>
    <lineage>
        <taxon>Bacteria</taxon>
        <taxon>Pseudomonadati</taxon>
        <taxon>Pseudomonadota</taxon>
        <taxon>Alphaproteobacteria</taxon>
        <taxon>Hyphomicrobiales</taxon>
        <taxon>Stappiaceae</taxon>
        <taxon>Roseibium</taxon>
    </lineage>
</organism>
<accession>A0ABT0GZQ6</accession>
<name>A0ABT0GZQ6_9HYPH</name>
<dbReference type="InterPro" id="IPR029787">
    <property type="entry name" value="Nucleotide_cyclase"/>
</dbReference>
<dbReference type="CDD" id="cd07302">
    <property type="entry name" value="CHD"/>
    <property type="match status" value="1"/>
</dbReference>
<keyword evidence="4" id="KW-1185">Reference proteome</keyword>
<protein>
    <submittedName>
        <fullName evidence="3">Adenylate/guanylate cyclase domain-containing protein</fullName>
    </submittedName>
</protein>
<evidence type="ECO:0000313" key="4">
    <source>
        <dbReference type="Proteomes" id="UP001431221"/>
    </source>
</evidence>
<feature type="domain" description="Guanylate cyclase" evidence="2">
    <location>
        <begin position="257"/>
        <end position="389"/>
    </location>
</feature>
<feature type="transmembrane region" description="Helical" evidence="1">
    <location>
        <begin position="84"/>
        <end position="101"/>
    </location>
</feature>
<dbReference type="Gene3D" id="3.30.70.1230">
    <property type="entry name" value="Nucleotide cyclase"/>
    <property type="match status" value="1"/>
</dbReference>
<feature type="transmembrane region" description="Helical" evidence="1">
    <location>
        <begin position="29"/>
        <end position="47"/>
    </location>
</feature>
<dbReference type="EMBL" id="JALNMJ010000019">
    <property type="protein sequence ID" value="MCK7614911.1"/>
    <property type="molecule type" value="Genomic_DNA"/>
</dbReference>
<dbReference type="InterPro" id="IPR001054">
    <property type="entry name" value="A/G_cyclase"/>
</dbReference>
<dbReference type="PANTHER" id="PTHR43081:SF1">
    <property type="entry name" value="ADENYLATE CYCLASE, TERMINAL-DIFFERENTIATION SPECIFIC"/>
    <property type="match status" value="1"/>
</dbReference>
<keyword evidence="1" id="KW-0472">Membrane</keyword>
<feature type="transmembrane region" description="Helical" evidence="1">
    <location>
        <begin position="113"/>
        <end position="133"/>
    </location>
</feature>
<dbReference type="PANTHER" id="PTHR43081">
    <property type="entry name" value="ADENYLATE CYCLASE, TERMINAL-DIFFERENTIATION SPECIFIC-RELATED"/>
    <property type="match status" value="1"/>
</dbReference>
<keyword evidence="1" id="KW-0812">Transmembrane</keyword>
<comment type="caution">
    <text evidence="3">The sequence shown here is derived from an EMBL/GenBank/DDBJ whole genome shotgun (WGS) entry which is preliminary data.</text>
</comment>
<dbReference type="SUPFAM" id="SSF55073">
    <property type="entry name" value="Nucleotide cyclase"/>
    <property type="match status" value="1"/>
</dbReference>
<gene>
    <name evidence="3" type="ORF">M0H32_22290</name>
</gene>